<dbReference type="AlphaFoldDB" id="U3I1T7"/>
<dbReference type="InterPro" id="IPR031496">
    <property type="entry name" value="DUF4688"/>
</dbReference>
<evidence type="ECO:0000313" key="3">
    <source>
        <dbReference type="Proteomes" id="UP000016666"/>
    </source>
</evidence>
<evidence type="ECO:0000256" key="1">
    <source>
        <dbReference type="SAM" id="MobiDB-lite"/>
    </source>
</evidence>
<reference evidence="2" key="2">
    <citation type="submission" date="2025-08" db="UniProtKB">
        <authorList>
            <consortium name="Ensembl"/>
        </authorList>
    </citation>
    <scope>IDENTIFICATION</scope>
</reference>
<protein>
    <submittedName>
        <fullName evidence="2">Uncharacterized protein</fullName>
    </submittedName>
</protein>
<dbReference type="PANTHER" id="PTHR35674:SF1">
    <property type="entry name" value="CDNA SEQUENCE CK137956"/>
    <property type="match status" value="1"/>
</dbReference>
<dbReference type="Proteomes" id="UP000016666">
    <property type="component" value="Chromosome 24"/>
</dbReference>
<reference evidence="2" key="3">
    <citation type="submission" date="2025-09" db="UniProtKB">
        <authorList>
            <consortium name="Ensembl"/>
        </authorList>
    </citation>
    <scope>IDENTIFICATION</scope>
</reference>
<dbReference type="PANTHER" id="PTHR35674">
    <property type="entry name" value="CDNA SEQUENCE CK137956"/>
    <property type="match status" value="1"/>
</dbReference>
<dbReference type="GeneTree" id="ENSGT00940000169330"/>
<feature type="region of interest" description="Disordered" evidence="1">
    <location>
        <begin position="34"/>
        <end position="73"/>
    </location>
</feature>
<reference evidence="2 3" key="1">
    <citation type="submission" date="2017-10" db="EMBL/GenBank/DDBJ databases">
        <title>A new Pekin duck reference genome.</title>
        <authorList>
            <person name="Hou Z.-C."/>
            <person name="Zhou Z.-K."/>
            <person name="Zhu F."/>
            <person name="Hou S.-S."/>
        </authorList>
    </citation>
    <scope>NUCLEOTIDE SEQUENCE [LARGE SCALE GENOMIC DNA]</scope>
</reference>
<evidence type="ECO:0000313" key="2">
    <source>
        <dbReference type="Ensembl" id="ENSAPLP00000001207.2"/>
    </source>
</evidence>
<proteinExistence type="predicted"/>
<feature type="region of interest" description="Disordered" evidence="1">
    <location>
        <begin position="92"/>
        <end position="114"/>
    </location>
</feature>
<dbReference type="OMA" id="KKPAWPA"/>
<name>U3I1T7_ANAPP</name>
<organism evidence="2 3">
    <name type="scientific">Anas platyrhynchos platyrhynchos</name>
    <name type="common">Northern mallard</name>
    <dbReference type="NCBI Taxonomy" id="8840"/>
    <lineage>
        <taxon>Eukaryota</taxon>
        <taxon>Metazoa</taxon>
        <taxon>Chordata</taxon>
        <taxon>Craniata</taxon>
        <taxon>Vertebrata</taxon>
        <taxon>Euteleostomi</taxon>
        <taxon>Archelosauria</taxon>
        <taxon>Archosauria</taxon>
        <taxon>Dinosauria</taxon>
        <taxon>Saurischia</taxon>
        <taxon>Theropoda</taxon>
        <taxon>Coelurosauria</taxon>
        <taxon>Aves</taxon>
        <taxon>Neognathae</taxon>
        <taxon>Galloanserae</taxon>
        <taxon>Anseriformes</taxon>
        <taxon>Anatidae</taxon>
        <taxon>Anatinae</taxon>
        <taxon>Anas</taxon>
    </lineage>
</organism>
<dbReference type="HOGENOM" id="CLU_2043273_0_0_1"/>
<dbReference type="Pfam" id="PF15752">
    <property type="entry name" value="DUF4688"/>
    <property type="match status" value="2"/>
</dbReference>
<keyword evidence="3" id="KW-1185">Reference proteome</keyword>
<sequence length="360" mass="38981">LPLLGGKQHSSLCDAQLSAKSTITNLLCSAKSHKNSKGLEDSSMPGACSMGDSKAEIPGLQKHTGTAKGPDNQAMAEEPKAVTDFMQNSTFSSVKNSTPASAPPTAAESQAAAQKQQLPAFAKTCSKTDSSAVTKALQNPGMDLAMVLKQHLGALGKLKRTRKNANSSLPLFCFTVTTATPDKKIVKYSANTFTPRFSTTTTTTALNQLVWPSLSFPPLPVFPNPSNFPQYQKWGKKILKTTIILRSTPVYILRVTACHHYCPIYSCALFPSPPQVAPYNPQHIFQSPYPPLLNYIPVVQPDFPYQQRTLPKLPTNIQDPPTAGDGTLYPFSPSYRFSSTAGGVMRTNPNYSSSGNYINF</sequence>
<accession>U3I1T7</accession>
<feature type="compositionally biased region" description="Low complexity" evidence="1">
    <location>
        <begin position="97"/>
        <end position="114"/>
    </location>
</feature>
<dbReference type="Ensembl" id="ENSAPLT00000001778.2">
    <property type="protein sequence ID" value="ENSAPLP00000001207.2"/>
    <property type="gene ID" value="ENSAPLG00000001785.2"/>
</dbReference>